<dbReference type="SUPFAM" id="SSF46894">
    <property type="entry name" value="C-terminal effector domain of the bipartite response regulators"/>
    <property type="match status" value="1"/>
</dbReference>
<accession>A0A7Y9KU14</accession>
<evidence type="ECO:0000259" key="8">
    <source>
        <dbReference type="PROSITE" id="PS50110"/>
    </source>
</evidence>
<evidence type="ECO:0000256" key="1">
    <source>
        <dbReference type="ARBA" id="ARBA00022553"/>
    </source>
</evidence>
<keyword evidence="1" id="KW-0597">Phosphoprotein</keyword>
<dbReference type="RefSeq" id="WP_179620759.1">
    <property type="nucleotide sequence ID" value="NZ_JACCBW010000003.1"/>
</dbReference>
<dbReference type="GO" id="GO:0005829">
    <property type="term" value="C:cytosol"/>
    <property type="evidence" value="ECO:0007669"/>
    <property type="project" value="TreeGrafter"/>
</dbReference>
<dbReference type="SUPFAM" id="SSF52172">
    <property type="entry name" value="CheY-like"/>
    <property type="match status" value="1"/>
</dbReference>
<keyword evidence="2" id="KW-0902">Two-component regulatory system</keyword>
<dbReference type="AlphaFoldDB" id="A0A7Y9KU14"/>
<evidence type="ECO:0000313" key="10">
    <source>
        <dbReference type="EMBL" id="NYE38142.1"/>
    </source>
</evidence>
<dbReference type="Pfam" id="PF00072">
    <property type="entry name" value="Response_reg"/>
    <property type="match status" value="1"/>
</dbReference>
<dbReference type="EMBL" id="JACCBW010000003">
    <property type="protein sequence ID" value="NYE38142.1"/>
    <property type="molecule type" value="Genomic_DNA"/>
</dbReference>
<sequence>MGHRLAVLLACGGLDSVHVTSADQAFTDDAPVSADLVLIESDPPHVVGVAVCSELRRRGHAGGIVIVGDHYDELAVVAALDAGADDVVSQPWTVAELLSRVRAVLRRLEREGRSGTDAAEALSVDDDRHSVRWGGVVVTTTGREHEVLLALIAHRGRVVTHEELMRSIWGPEWSGSPMVLSAAVTRLRSRLAAAGAPDVIENVRGVGFRLSVGHTRGTSARDTGSIEGWNVP</sequence>
<dbReference type="GO" id="GO:0000156">
    <property type="term" value="F:phosphorelay response regulator activity"/>
    <property type="evidence" value="ECO:0007669"/>
    <property type="project" value="TreeGrafter"/>
</dbReference>
<evidence type="ECO:0000313" key="11">
    <source>
        <dbReference type="Proteomes" id="UP000549911"/>
    </source>
</evidence>
<dbReference type="PANTHER" id="PTHR48111">
    <property type="entry name" value="REGULATOR OF RPOS"/>
    <property type="match status" value="1"/>
</dbReference>
<organism evidence="10 11">
    <name type="scientific">Nocardioides cavernae</name>
    <dbReference type="NCBI Taxonomy" id="1921566"/>
    <lineage>
        <taxon>Bacteria</taxon>
        <taxon>Bacillati</taxon>
        <taxon>Actinomycetota</taxon>
        <taxon>Actinomycetes</taxon>
        <taxon>Propionibacteriales</taxon>
        <taxon>Nocardioidaceae</taxon>
        <taxon>Nocardioides</taxon>
    </lineage>
</organism>
<dbReference type="GO" id="GO:0032993">
    <property type="term" value="C:protein-DNA complex"/>
    <property type="evidence" value="ECO:0007669"/>
    <property type="project" value="TreeGrafter"/>
</dbReference>
<evidence type="ECO:0000256" key="6">
    <source>
        <dbReference type="PROSITE-ProRule" id="PRU00169"/>
    </source>
</evidence>
<protein>
    <submittedName>
        <fullName evidence="10">DNA-binding response OmpR family regulator</fullName>
    </submittedName>
</protein>
<keyword evidence="5" id="KW-0804">Transcription</keyword>
<dbReference type="Proteomes" id="UP000549911">
    <property type="component" value="Unassembled WGS sequence"/>
</dbReference>
<dbReference type="GO" id="GO:0006355">
    <property type="term" value="P:regulation of DNA-templated transcription"/>
    <property type="evidence" value="ECO:0007669"/>
    <property type="project" value="InterPro"/>
</dbReference>
<dbReference type="Gene3D" id="1.10.10.10">
    <property type="entry name" value="Winged helix-like DNA-binding domain superfamily/Winged helix DNA-binding domain"/>
    <property type="match status" value="1"/>
</dbReference>
<dbReference type="CDD" id="cd00383">
    <property type="entry name" value="trans_reg_C"/>
    <property type="match status" value="1"/>
</dbReference>
<feature type="domain" description="OmpR/PhoB-type" evidence="9">
    <location>
        <begin position="113"/>
        <end position="212"/>
    </location>
</feature>
<name>A0A7Y9KU14_9ACTN</name>
<dbReference type="GO" id="GO:0000976">
    <property type="term" value="F:transcription cis-regulatory region binding"/>
    <property type="evidence" value="ECO:0007669"/>
    <property type="project" value="TreeGrafter"/>
</dbReference>
<evidence type="ECO:0000256" key="2">
    <source>
        <dbReference type="ARBA" id="ARBA00023012"/>
    </source>
</evidence>
<reference evidence="10 11" key="2">
    <citation type="submission" date="2020-08" db="EMBL/GenBank/DDBJ databases">
        <title>The Agave Microbiome: Exploring the role of microbial communities in plant adaptations to desert environments.</title>
        <authorList>
            <person name="Partida-Martinez L.P."/>
        </authorList>
    </citation>
    <scope>NUCLEOTIDE SEQUENCE [LARGE SCALE GENOMIC DNA]</scope>
    <source>
        <strain evidence="10 11">AT2.17</strain>
    </source>
</reference>
<dbReference type="InterPro" id="IPR001789">
    <property type="entry name" value="Sig_transdc_resp-reg_receiver"/>
</dbReference>
<dbReference type="InterPro" id="IPR016032">
    <property type="entry name" value="Sig_transdc_resp-reg_C-effctor"/>
</dbReference>
<comment type="caution">
    <text evidence="6">Lacks conserved residue(s) required for the propagation of feature annotation.</text>
</comment>
<keyword evidence="4 7" id="KW-0238">DNA-binding</keyword>
<evidence type="ECO:0000256" key="3">
    <source>
        <dbReference type="ARBA" id="ARBA00023015"/>
    </source>
</evidence>
<dbReference type="PROSITE" id="PS50110">
    <property type="entry name" value="RESPONSE_REGULATORY"/>
    <property type="match status" value="1"/>
</dbReference>
<dbReference type="InterPro" id="IPR001867">
    <property type="entry name" value="OmpR/PhoB-type_DNA-bd"/>
</dbReference>
<dbReference type="PROSITE" id="PS51755">
    <property type="entry name" value="OMPR_PHOB"/>
    <property type="match status" value="1"/>
</dbReference>
<keyword evidence="3" id="KW-0805">Transcription regulation</keyword>
<dbReference type="InterPro" id="IPR036388">
    <property type="entry name" value="WH-like_DNA-bd_sf"/>
</dbReference>
<proteinExistence type="predicted"/>
<evidence type="ECO:0000256" key="4">
    <source>
        <dbReference type="ARBA" id="ARBA00023125"/>
    </source>
</evidence>
<dbReference type="Gene3D" id="3.40.50.2300">
    <property type="match status" value="1"/>
</dbReference>
<gene>
    <name evidence="10" type="ORF">F4692_003287</name>
</gene>
<dbReference type="SMART" id="SM00862">
    <property type="entry name" value="Trans_reg_C"/>
    <property type="match status" value="1"/>
</dbReference>
<reference evidence="10 11" key="1">
    <citation type="submission" date="2020-07" db="EMBL/GenBank/DDBJ databases">
        <authorList>
            <person name="Partida-Martinez L."/>
            <person name="Huntemann M."/>
            <person name="Clum A."/>
            <person name="Wang J."/>
            <person name="Palaniappan K."/>
            <person name="Ritter S."/>
            <person name="Chen I.-M."/>
            <person name="Stamatis D."/>
            <person name="Reddy T."/>
            <person name="O'Malley R."/>
            <person name="Daum C."/>
            <person name="Shapiro N."/>
            <person name="Ivanova N."/>
            <person name="Kyrpides N."/>
            <person name="Woyke T."/>
        </authorList>
    </citation>
    <scope>NUCLEOTIDE SEQUENCE [LARGE SCALE GENOMIC DNA]</scope>
    <source>
        <strain evidence="10 11">AT2.17</strain>
    </source>
</reference>
<feature type="domain" description="Response regulatory" evidence="8">
    <location>
        <begin position="1"/>
        <end position="105"/>
    </location>
</feature>
<evidence type="ECO:0000259" key="9">
    <source>
        <dbReference type="PROSITE" id="PS51755"/>
    </source>
</evidence>
<comment type="caution">
    <text evidence="10">The sequence shown here is derived from an EMBL/GenBank/DDBJ whole genome shotgun (WGS) entry which is preliminary data.</text>
</comment>
<keyword evidence="11" id="KW-1185">Reference proteome</keyword>
<dbReference type="InterPro" id="IPR011006">
    <property type="entry name" value="CheY-like_superfamily"/>
</dbReference>
<dbReference type="PANTHER" id="PTHR48111:SF1">
    <property type="entry name" value="TWO-COMPONENT RESPONSE REGULATOR ORR33"/>
    <property type="match status" value="1"/>
</dbReference>
<dbReference type="InterPro" id="IPR039420">
    <property type="entry name" value="WalR-like"/>
</dbReference>
<evidence type="ECO:0000256" key="7">
    <source>
        <dbReference type="PROSITE-ProRule" id="PRU01091"/>
    </source>
</evidence>
<evidence type="ECO:0000256" key="5">
    <source>
        <dbReference type="ARBA" id="ARBA00023163"/>
    </source>
</evidence>
<dbReference type="Pfam" id="PF00486">
    <property type="entry name" value="Trans_reg_C"/>
    <property type="match status" value="1"/>
</dbReference>
<feature type="DNA-binding region" description="OmpR/PhoB-type" evidence="7">
    <location>
        <begin position="113"/>
        <end position="212"/>
    </location>
</feature>